<protein>
    <submittedName>
        <fullName evidence="1">Uncharacterized protein</fullName>
    </submittedName>
</protein>
<sequence>MWKLVENVARRFPDHHEKLVIRGETAVVWSELPFLVEGWDEIYNRPEDQYSEEIVSVIGFIAKLLTAKLITRDEFPRWVDLDVYTALKKGPEDPTTLSKADLIRVNVNVPIAAQWIRHAGLVIWNSEADLGLSKWEDGVWQGDAGFSFSRWKFWKSRVSEIANSKLVSSRTRVFAREMVEGMTSIEKQDGL</sequence>
<reference evidence="1" key="1">
    <citation type="journal article" date="2021" name="Nat. Commun.">
        <title>Genetic determinants of endophytism in the Arabidopsis root mycobiome.</title>
        <authorList>
            <person name="Mesny F."/>
            <person name="Miyauchi S."/>
            <person name="Thiergart T."/>
            <person name="Pickel B."/>
            <person name="Atanasova L."/>
            <person name="Karlsson M."/>
            <person name="Huettel B."/>
            <person name="Barry K.W."/>
            <person name="Haridas S."/>
            <person name="Chen C."/>
            <person name="Bauer D."/>
            <person name="Andreopoulos W."/>
            <person name="Pangilinan J."/>
            <person name="LaButti K."/>
            <person name="Riley R."/>
            <person name="Lipzen A."/>
            <person name="Clum A."/>
            <person name="Drula E."/>
            <person name="Henrissat B."/>
            <person name="Kohler A."/>
            <person name="Grigoriev I.V."/>
            <person name="Martin F.M."/>
            <person name="Hacquard S."/>
        </authorList>
    </citation>
    <scope>NUCLEOTIDE SEQUENCE</scope>
    <source>
        <strain evidence="1">MPI-SDFR-AT-0068</strain>
    </source>
</reference>
<name>A0A8K0RKC5_9HYPO</name>
<evidence type="ECO:0000313" key="1">
    <source>
        <dbReference type="EMBL" id="KAH7230038.1"/>
    </source>
</evidence>
<dbReference type="OrthoDB" id="3350591at2759"/>
<dbReference type="Pfam" id="PF12311">
    <property type="entry name" value="DUF3632"/>
    <property type="match status" value="1"/>
</dbReference>
<dbReference type="InterPro" id="IPR053204">
    <property type="entry name" value="Oxopyrrolidines_Biosynth-assoc"/>
</dbReference>
<organism evidence="1 3">
    <name type="scientific">Fusarium tricinctum</name>
    <dbReference type="NCBI Taxonomy" id="61284"/>
    <lineage>
        <taxon>Eukaryota</taxon>
        <taxon>Fungi</taxon>
        <taxon>Dikarya</taxon>
        <taxon>Ascomycota</taxon>
        <taxon>Pezizomycotina</taxon>
        <taxon>Sordariomycetes</taxon>
        <taxon>Hypocreomycetidae</taxon>
        <taxon>Hypocreales</taxon>
        <taxon>Nectriaceae</taxon>
        <taxon>Fusarium</taxon>
        <taxon>Fusarium tricinctum species complex</taxon>
    </lineage>
</organism>
<dbReference type="EMBL" id="JAGPXF010000014">
    <property type="protein sequence ID" value="KAH7230038.1"/>
    <property type="molecule type" value="Genomic_DNA"/>
</dbReference>
<accession>A0A8K0RKC5</accession>
<dbReference type="InterPro" id="IPR022085">
    <property type="entry name" value="OpdG"/>
</dbReference>
<comment type="caution">
    <text evidence="1">The sequence shown here is derived from an EMBL/GenBank/DDBJ whole genome shotgun (WGS) entry which is preliminary data.</text>
</comment>
<dbReference type="Proteomes" id="UP000813427">
    <property type="component" value="Unassembled WGS sequence"/>
</dbReference>
<dbReference type="EMBL" id="JAGPXF010000004">
    <property type="protein sequence ID" value="KAH7246581.1"/>
    <property type="molecule type" value="Genomic_DNA"/>
</dbReference>
<keyword evidence="3" id="KW-1185">Reference proteome</keyword>
<proteinExistence type="predicted"/>
<evidence type="ECO:0000313" key="2">
    <source>
        <dbReference type="EMBL" id="KAH7246581.1"/>
    </source>
</evidence>
<dbReference type="PANTHER" id="PTHR38797:SF4">
    <property type="entry name" value="NUCLEAR PORE COMPLEX PROTEIN NUP85"/>
    <property type="match status" value="1"/>
</dbReference>
<dbReference type="PANTHER" id="PTHR38797">
    <property type="entry name" value="NUCLEAR PORE COMPLEX PROTEIN NUP85-RELATED"/>
    <property type="match status" value="1"/>
</dbReference>
<evidence type="ECO:0000313" key="3">
    <source>
        <dbReference type="Proteomes" id="UP000813427"/>
    </source>
</evidence>
<gene>
    <name evidence="2" type="ORF">BKA59DRAFT_455615</name>
    <name evidence="1" type="ORF">BKA59DRAFT_461504</name>
</gene>
<dbReference type="AlphaFoldDB" id="A0A8K0RKC5"/>